<keyword evidence="2" id="KW-0328">Glycosyltransferase</keyword>
<gene>
    <name evidence="2" type="ORF">RAN89_05180</name>
</gene>
<feature type="domain" description="Spore protein YkvP/CgeB glycosyl transferase-like" evidence="1">
    <location>
        <begin position="202"/>
        <end position="348"/>
    </location>
</feature>
<accession>A0ABZ0B1U8</accession>
<dbReference type="SUPFAM" id="SSF53756">
    <property type="entry name" value="UDP-Glycosyltransferase/glycogen phosphorylase"/>
    <property type="match status" value="1"/>
</dbReference>
<keyword evidence="2" id="KW-0808">Transferase</keyword>
<proteinExistence type="predicted"/>
<protein>
    <submittedName>
        <fullName evidence="2">Glycosyltransferase</fullName>
        <ecNumber evidence="2">2.4.-.-</ecNumber>
    </submittedName>
</protein>
<dbReference type="GO" id="GO:0016757">
    <property type="term" value="F:glycosyltransferase activity"/>
    <property type="evidence" value="ECO:0007669"/>
    <property type="project" value="UniProtKB-KW"/>
</dbReference>
<evidence type="ECO:0000259" key="1">
    <source>
        <dbReference type="Pfam" id="PF13524"/>
    </source>
</evidence>
<name>A0ABZ0B1U8_9BURK</name>
<evidence type="ECO:0000313" key="3">
    <source>
        <dbReference type="Proteomes" id="UP001302257"/>
    </source>
</evidence>
<organism evidence="2 3">
    <name type="scientific">Rhodoferax mekongensis</name>
    <dbReference type="NCBI Taxonomy" id="3068341"/>
    <lineage>
        <taxon>Bacteria</taxon>
        <taxon>Pseudomonadati</taxon>
        <taxon>Pseudomonadota</taxon>
        <taxon>Betaproteobacteria</taxon>
        <taxon>Burkholderiales</taxon>
        <taxon>Comamonadaceae</taxon>
        <taxon>Rhodoferax</taxon>
    </lineage>
</organism>
<dbReference type="EMBL" id="CP132507">
    <property type="protein sequence ID" value="WNO05828.1"/>
    <property type="molecule type" value="Genomic_DNA"/>
</dbReference>
<dbReference type="EC" id="2.4.-.-" evidence="2"/>
<reference evidence="2 3" key="1">
    <citation type="submission" date="2023-08" db="EMBL/GenBank/DDBJ databases">
        <title>Rhodoferax potami sp. nov. and Rhodoferax mekongensis sp. nov., isolated from the Mekong River in Thailand.</title>
        <authorList>
            <person name="Kitikhun S."/>
            <person name="Charoenyingcharoen P."/>
            <person name="Siriarchawattana P."/>
            <person name="Likhitrattanapisal S."/>
            <person name="Nilsakha T."/>
            <person name="Chanpet A."/>
            <person name="Rattanawaree P."/>
            <person name="Ingsriswang S."/>
        </authorList>
    </citation>
    <scope>NUCLEOTIDE SEQUENCE [LARGE SCALE GENOMIC DNA]</scope>
    <source>
        <strain evidence="2 3">TBRC 17307</strain>
    </source>
</reference>
<sequence length="359" mass="40620">MKILIVGDWHSKLHEEVVQQALQGLGHEVAAFKWCNYFSRPVGRLAGLRHFVRRAQNKYLWGPQLRSLNRDLLAQASKFKPDVVFIYRGTHVRAATVRALRAQIPGVVLIGYNNDDPFAGGHIAGLWRHFIASLPLLDLALAYRQANLEDFARAGAPRVELLRSWYVPELNHPKELSEKELERFDCDVAFIGHYEPDMRLACLEEVVRRGWRLRLFGHQEGWALALQESPILRQLAPVHPLWGADYNSALAGAKVALCFLSKLNRDTYTRRCFEIPASGALLLSERTADLEGLFLPGKEADYFSSPQELGDKLDLYLRNEELCHAVAAAGRAKVAAAGHDVTSRMRMLTNWIEELKAKH</sequence>
<dbReference type="RefSeq" id="WP_313868561.1">
    <property type="nucleotide sequence ID" value="NZ_CP132507.1"/>
</dbReference>
<dbReference type="Proteomes" id="UP001302257">
    <property type="component" value="Chromosome"/>
</dbReference>
<dbReference type="InterPro" id="IPR055259">
    <property type="entry name" value="YkvP/CgeB_Glyco_trans-like"/>
</dbReference>
<dbReference type="Pfam" id="PF13524">
    <property type="entry name" value="Glyco_trans_1_2"/>
    <property type="match status" value="1"/>
</dbReference>
<evidence type="ECO:0000313" key="2">
    <source>
        <dbReference type="EMBL" id="WNO05828.1"/>
    </source>
</evidence>
<keyword evidence="3" id="KW-1185">Reference proteome</keyword>